<reference evidence="1 2" key="1">
    <citation type="journal article" date="2024" name="Front Chem Biol">
        <title>Unveiling the potential of Daldinia eschscholtzii MFLUCC 19-0629 through bioactivity and bioinformatics studies for enhanced sustainable agriculture production.</title>
        <authorList>
            <person name="Brooks S."/>
            <person name="Weaver J.A."/>
            <person name="Klomchit A."/>
            <person name="Alharthi S.A."/>
            <person name="Onlamun T."/>
            <person name="Nurani R."/>
            <person name="Vong T.K."/>
            <person name="Alberti F."/>
            <person name="Greco C."/>
        </authorList>
    </citation>
    <scope>NUCLEOTIDE SEQUENCE [LARGE SCALE GENOMIC DNA]</scope>
    <source>
        <strain evidence="1">MFLUCC 19-0629</strain>
    </source>
</reference>
<keyword evidence="2" id="KW-1185">Reference proteome</keyword>
<organism evidence="1 2">
    <name type="scientific">Daldinia eschscholtzii</name>
    <dbReference type="NCBI Taxonomy" id="292717"/>
    <lineage>
        <taxon>Eukaryota</taxon>
        <taxon>Fungi</taxon>
        <taxon>Dikarya</taxon>
        <taxon>Ascomycota</taxon>
        <taxon>Pezizomycotina</taxon>
        <taxon>Sordariomycetes</taxon>
        <taxon>Xylariomycetidae</taxon>
        <taxon>Xylariales</taxon>
        <taxon>Hypoxylaceae</taxon>
        <taxon>Daldinia</taxon>
    </lineage>
</organism>
<dbReference type="AlphaFoldDB" id="A0AAX6MGJ6"/>
<dbReference type="PANTHER" id="PTHR39596">
    <property type="match status" value="1"/>
</dbReference>
<dbReference type="PANTHER" id="PTHR39596:SF3">
    <property type="entry name" value="HETEROKARYON INCOMPATIBILITY DOMAIN-CONTAINING PROTEIN"/>
    <property type="match status" value="1"/>
</dbReference>
<name>A0AAX6MGJ6_9PEZI</name>
<comment type="caution">
    <text evidence="1">The sequence shown here is derived from an EMBL/GenBank/DDBJ whole genome shotgun (WGS) entry which is preliminary data.</text>
</comment>
<gene>
    <name evidence="1" type="ORF">Daesc_006258</name>
</gene>
<evidence type="ECO:0000313" key="1">
    <source>
        <dbReference type="EMBL" id="KAK6951735.1"/>
    </source>
</evidence>
<accession>A0AAX6MGJ6</accession>
<evidence type="ECO:0000313" key="2">
    <source>
        <dbReference type="Proteomes" id="UP001369815"/>
    </source>
</evidence>
<proteinExistence type="predicted"/>
<protein>
    <submittedName>
        <fullName evidence="1">Uncharacterized protein</fullName>
    </submittedName>
</protein>
<sequence length="605" mass="68774">MDHIPLPSDDLGHTVIKVPYLSGGQFPSHCPGYPDDLIRFRTYPDLVRVDYELLQNDRLVNLGLEDSGPFVQAWLWFGLIHEALRARFPVISAFQVRQLEYLIETVDGHQYLTTSNLLKILSVENGGTRTSLYDPSNFVISIQIALIFINSALKTRYFREFFTSRAKVDQIPDIFKVLLASQVLCYTFINVFGLREAIAPEAAKEGQGSFQLLDYLLDHSGWCSRTIQIIPKDAVLRYHLSFYRRVPACPLTLAGGSGCHIQVDHSCQRWDETSIIPKHTHSQCYCPVIEANVSDIEDSIRQGRIALFRFRKEISAPRVLDLWTVDQREAGAYVAISHVRATGLGNKDSNALPFCQLSLIQSLVDNLDPTGPAGTPFWIDTLSLPRSKILKKRVLQSTWEIFAHARHVLVLDPPLYQHNFCSPQEALIRIQYSFWKQRLWTLEEGFFAEKLVFRFANCLVSLDELVREFKDKIASSADNLVLLEIPASWPPTCELDENDLVRLVRNLADDISEWSRTLESGNDTHGLANLQPPDKHILRGILRLGFLAASKFQCLLGSEERRKITTVWQALAEVYRPRADKHTNQLHNLSRLLATLSSVSLEEIP</sequence>
<dbReference type="EMBL" id="JBANMG010000006">
    <property type="protein sequence ID" value="KAK6951735.1"/>
    <property type="molecule type" value="Genomic_DNA"/>
</dbReference>
<dbReference type="Proteomes" id="UP001369815">
    <property type="component" value="Unassembled WGS sequence"/>
</dbReference>